<reference evidence="3" key="1">
    <citation type="submission" date="2019-08" db="EMBL/GenBank/DDBJ databases">
        <authorList>
            <person name="Kucharzyk K."/>
            <person name="Murdoch R.W."/>
            <person name="Higgins S."/>
            <person name="Loffler F."/>
        </authorList>
    </citation>
    <scope>NUCLEOTIDE SEQUENCE</scope>
</reference>
<keyword evidence="1" id="KW-0812">Transmembrane</keyword>
<dbReference type="EMBL" id="VSSQ01024107">
    <property type="protein sequence ID" value="MPM71425.1"/>
    <property type="molecule type" value="Genomic_DNA"/>
</dbReference>
<dbReference type="PANTHER" id="PTHR37423:SF2">
    <property type="entry name" value="MEMBRANE-BOUND LYTIC MUREIN TRANSGLYCOSYLASE C"/>
    <property type="match status" value="1"/>
</dbReference>
<feature type="domain" description="Transglycosylase SLT" evidence="2">
    <location>
        <begin position="100"/>
        <end position="204"/>
    </location>
</feature>
<dbReference type="Pfam" id="PF01464">
    <property type="entry name" value="SLT"/>
    <property type="match status" value="1"/>
</dbReference>
<gene>
    <name evidence="3" type="ORF">SDC9_118390</name>
</gene>
<sequence>MKRYILYIFSAIIAVGAITIICLSSNDTAKAEEQRPQVLSMTASVDIPDEMTFAGEKIVFDRYDFRERMDRELNSFTYFHSTTLLLFKRANRIFPMIEPILKQQGVPDDIKYLAVIESSLDHRAVSPARAAGLWQFISGTAQGSGLEVSSEVDERYHIGKSTVAACQYLKDAYRKYGSWSAAALSYNGGQGRITNEFSNQQTDKALDLWLVDETTRYYFRMLAIKTIFENPSRYGFILRDDQLYKPMEFKEVNVSSAIPSLVSFAKDNGVTYAQLKDFNSWLRDTRLTNKSGKTYTILIPTKESLYYRKGEKTKVHDERWTTKQ</sequence>
<proteinExistence type="predicted"/>
<evidence type="ECO:0000313" key="3">
    <source>
        <dbReference type="EMBL" id="MPM71425.1"/>
    </source>
</evidence>
<dbReference type="AlphaFoldDB" id="A0A645C1L3"/>
<name>A0A645C1L3_9ZZZZ</name>
<dbReference type="PANTHER" id="PTHR37423">
    <property type="entry name" value="SOLUBLE LYTIC MUREIN TRANSGLYCOSYLASE-RELATED"/>
    <property type="match status" value="1"/>
</dbReference>
<accession>A0A645C1L3</accession>
<protein>
    <recommendedName>
        <fullName evidence="2">Transglycosylase SLT domain-containing protein</fullName>
    </recommendedName>
</protein>
<dbReference type="SUPFAM" id="SSF53955">
    <property type="entry name" value="Lysozyme-like"/>
    <property type="match status" value="1"/>
</dbReference>
<dbReference type="InterPro" id="IPR008258">
    <property type="entry name" value="Transglycosylase_SLT_dom_1"/>
</dbReference>
<keyword evidence="1" id="KW-0472">Membrane</keyword>
<organism evidence="3">
    <name type="scientific">bioreactor metagenome</name>
    <dbReference type="NCBI Taxonomy" id="1076179"/>
    <lineage>
        <taxon>unclassified sequences</taxon>
        <taxon>metagenomes</taxon>
        <taxon>ecological metagenomes</taxon>
    </lineage>
</organism>
<dbReference type="Gene3D" id="1.10.530.10">
    <property type="match status" value="1"/>
</dbReference>
<dbReference type="CDD" id="cd16894">
    <property type="entry name" value="MltD-like"/>
    <property type="match status" value="1"/>
</dbReference>
<evidence type="ECO:0000256" key="1">
    <source>
        <dbReference type="SAM" id="Phobius"/>
    </source>
</evidence>
<dbReference type="InterPro" id="IPR023346">
    <property type="entry name" value="Lysozyme-like_dom_sf"/>
</dbReference>
<evidence type="ECO:0000259" key="2">
    <source>
        <dbReference type="Pfam" id="PF01464"/>
    </source>
</evidence>
<feature type="transmembrane region" description="Helical" evidence="1">
    <location>
        <begin position="6"/>
        <end position="25"/>
    </location>
</feature>
<keyword evidence="1" id="KW-1133">Transmembrane helix</keyword>
<comment type="caution">
    <text evidence="3">The sequence shown here is derived from an EMBL/GenBank/DDBJ whole genome shotgun (WGS) entry which is preliminary data.</text>
</comment>